<sequence>MSEKERELGNLSEFKKIKPLEQEQSTIDRIHAAISKLKEQGTKVTSSSIAKEIRVSRQRVHEALQRADELYLLPNKSKKIKNTLIAKALMEFDTSHLSINDIHKLPIDGLGDISFSALSYLLKENGIPHSFSLAQKLSKIDTTNYTAKELHEMVGGSFSVLRSFLYEKRIPFKGSRRKRMDVAAILGKLRSIDTSQYKAQELHKLIDKDGTLAAFCNILSYHKVPHKSATRNRMNRRNREEIATLLEKLKTVDTRQYTSQELYEIFGESETLRTFRHHLRIHNIPYKKIRGELAVRIHKNRDGEKNTLSRHLATKAKHD</sequence>
<dbReference type="Proteomes" id="UP000494162">
    <property type="component" value="Unassembled WGS sequence"/>
</dbReference>
<reference evidence="1 2" key="1">
    <citation type="submission" date="2019-09" db="EMBL/GenBank/DDBJ databases">
        <authorList>
            <person name="Depoorter E."/>
        </authorList>
    </citation>
    <scope>NUCLEOTIDE SEQUENCE [LARGE SCALE GENOMIC DNA]</scope>
    <source>
        <strain evidence="1">LMG 26883</strain>
    </source>
</reference>
<proteinExistence type="predicted"/>
<accession>A0A6P2H689</accession>
<dbReference type="RefSeq" id="WP_174901334.1">
    <property type="nucleotide sequence ID" value="NZ_CABVPP010000001.1"/>
</dbReference>
<evidence type="ECO:0000313" key="2">
    <source>
        <dbReference type="Proteomes" id="UP000494162"/>
    </source>
</evidence>
<evidence type="ECO:0000313" key="1">
    <source>
        <dbReference type="EMBL" id="VWB12219.1"/>
    </source>
</evidence>
<name>A0A6P2H689_9BURK</name>
<dbReference type="EMBL" id="CABVPP010000001">
    <property type="protein sequence ID" value="VWB12219.1"/>
    <property type="molecule type" value="Genomic_DNA"/>
</dbReference>
<dbReference type="AlphaFoldDB" id="A0A6P2H689"/>
<dbReference type="GeneID" id="93167421"/>
<gene>
    <name evidence="1" type="ORF">BPS26883_00409</name>
</gene>
<organism evidence="1 2">
    <name type="scientific">Burkholderia pseudomultivorans</name>
    <dbReference type="NCBI Taxonomy" id="1207504"/>
    <lineage>
        <taxon>Bacteria</taxon>
        <taxon>Pseudomonadati</taxon>
        <taxon>Pseudomonadota</taxon>
        <taxon>Betaproteobacteria</taxon>
        <taxon>Burkholderiales</taxon>
        <taxon>Burkholderiaceae</taxon>
        <taxon>Burkholderia</taxon>
        <taxon>Burkholderia cepacia complex</taxon>
    </lineage>
</organism>
<protein>
    <submittedName>
        <fullName evidence="1">Uncharacterized protein</fullName>
    </submittedName>
</protein>